<gene>
    <name evidence="6" type="ORF">JF625_02440</name>
</gene>
<dbReference type="Pfam" id="PF00196">
    <property type="entry name" value="GerE"/>
    <property type="match status" value="1"/>
</dbReference>
<evidence type="ECO:0000259" key="4">
    <source>
        <dbReference type="PROSITE" id="PS50043"/>
    </source>
</evidence>
<reference evidence="6" key="1">
    <citation type="submission" date="2020-06" db="EMBL/GenBank/DDBJ databases">
        <title>Stable isotope informed genome-resolved metagenomics uncovers potential trophic interactions in rhizosphere soil.</title>
        <authorList>
            <person name="Starr E.P."/>
            <person name="Shi S."/>
            <person name="Blazewicz S.J."/>
            <person name="Koch B.J."/>
            <person name="Probst A.J."/>
            <person name="Hungate B.A."/>
            <person name="Pett-Ridge J."/>
            <person name="Firestone M.K."/>
            <person name="Banfield J.F."/>
        </authorList>
    </citation>
    <scope>NUCLEOTIDE SEQUENCE</scope>
    <source>
        <strain evidence="6">YM_69_17</strain>
    </source>
</reference>
<organism evidence="6 7">
    <name type="scientific">Inquilinus limosus</name>
    <dbReference type="NCBI Taxonomy" id="171674"/>
    <lineage>
        <taxon>Bacteria</taxon>
        <taxon>Pseudomonadati</taxon>
        <taxon>Pseudomonadota</taxon>
        <taxon>Alphaproteobacteria</taxon>
        <taxon>Rhodospirillales</taxon>
        <taxon>Rhodospirillaceae</taxon>
        <taxon>Inquilinus</taxon>
    </lineage>
</organism>
<dbReference type="EMBL" id="JAEKLZ010000067">
    <property type="protein sequence ID" value="MBW8724006.1"/>
    <property type="molecule type" value="Genomic_DNA"/>
</dbReference>
<evidence type="ECO:0000256" key="2">
    <source>
        <dbReference type="ARBA" id="ARBA00023125"/>
    </source>
</evidence>
<sequence>MTDATLVLIADDHPLVRRALAETLAEVMSPAPAVIQAGSFPEVLAVLGDRTVDLLLLDLSMPGMNGFTGLAALRAAFPAVPVVMVSANEEPAVMRQAMEFGASGYLPKSTPLAEIGDAIESVLGGGVWFTEAATGPASDAPGRSELSRRVAELTPQQLRVLVLLTEGKLSKQIAFEMSITEATVKAHLSQIFRKLSVQNRTQAVIAVRQSGLLDPAGGH</sequence>
<feature type="domain" description="Response regulatory" evidence="5">
    <location>
        <begin position="6"/>
        <end position="123"/>
    </location>
</feature>
<evidence type="ECO:0000313" key="6">
    <source>
        <dbReference type="EMBL" id="MBW8724006.1"/>
    </source>
</evidence>
<dbReference type="PRINTS" id="PR00038">
    <property type="entry name" value="HTHLUXR"/>
</dbReference>
<dbReference type="InterPro" id="IPR016032">
    <property type="entry name" value="Sig_transdc_resp-reg_C-effctor"/>
</dbReference>
<comment type="caution">
    <text evidence="6">The sequence shown here is derived from an EMBL/GenBank/DDBJ whole genome shotgun (WGS) entry which is preliminary data.</text>
</comment>
<evidence type="ECO:0000256" key="3">
    <source>
        <dbReference type="PROSITE-ProRule" id="PRU00169"/>
    </source>
</evidence>
<dbReference type="SMART" id="SM00421">
    <property type="entry name" value="HTH_LUXR"/>
    <property type="match status" value="1"/>
</dbReference>
<dbReference type="SMART" id="SM00448">
    <property type="entry name" value="REC"/>
    <property type="match status" value="1"/>
</dbReference>
<dbReference type="InterPro" id="IPR001789">
    <property type="entry name" value="Sig_transdc_resp-reg_receiver"/>
</dbReference>
<dbReference type="Gene3D" id="3.40.50.2300">
    <property type="match status" value="1"/>
</dbReference>
<dbReference type="SUPFAM" id="SSF52172">
    <property type="entry name" value="CheY-like"/>
    <property type="match status" value="1"/>
</dbReference>
<dbReference type="CDD" id="cd17535">
    <property type="entry name" value="REC_NarL-like"/>
    <property type="match status" value="1"/>
</dbReference>
<evidence type="ECO:0000256" key="1">
    <source>
        <dbReference type="ARBA" id="ARBA00022553"/>
    </source>
</evidence>
<dbReference type="Pfam" id="PF00072">
    <property type="entry name" value="Response_reg"/>
    <property type="match status" value="1"/>
</dbReference>
<dbReference type="InterPro" id="IPR051015">
    <property type="entry name" value="EvgA-like"/>
</dbReference>
<dbReference type="PANTHER" id="PTHR45566">
    <property type="entry name" value="HTH-TYPE TRANSCRIPTIONAL REGULATOR YHJB-RELATED"/>
    <property type="match status" value="1"/>
</dbReference>
<name>A0A952FKI4_9PROT</name>
<dbReference type="SUPFAM" id="SSF46894">
    <property type="entry name" value="C-terminal effector domain of the bipartite response regulators"/>
    <property type="match status" value="1"/>
</dbReference>
<evidence type="ECO:0000259" key="5">
    <source>
        <dbReference type="PROSITE" id="PS50110"/>
    </source>
</evidence>
<protein>
    <submittedName>
        <fullName evidence="6">Response regulator transcription factor</fullName>
    </submittedName>
</protein>
<dbReference type="PROSITE" id="PS50110">
    <property type="entry name" value="RESPONSE_REGULATORY"/>
    <property type="match status" value="1"/>
</dbReference>
<feature type="domain" description="HTH luxR-type" evidence="4">
    <location>
        <begin position="146"/>
        <end position="211"/>
    </location>
</feature>
<dbReference type="AlphaFoldDB" id="A0A952FKI4"/>
<dbReference type="GO" id="GO:0000160">
    <property type="term" value="P:phosphorelay signal transduction system"/>
    <property type="evidence" value="ECO:0007669"/>
    <property type="project" value="InterPro"/>
</dbReference>
<accession>A0A952FKI4</accession>
<dbReference type="InterPro" id="IPR058245">
    <property type="entry name" value="NreC/VraR/RcsB-like_REC"/>
</dbReference>
<dbReference type="InterPro" id="IPR011006">
    <property type="entry name" value="CheY-like_superfamily"/>
</dbReference>
<evidence type="ECO:0000313" key="7">
    <source>
        <dbReference type="Proteomes" id="UP000700706"/>
    </source>
</evidence>
<keyword evidence="2" id="KW-0238">DNA-binding</keyword>
<dbReference type="PANTHER" id="PTHR45566:SF1">
    <property type="entry name" value="HTH-TYPE TRANSCRIPTIONAL REGULATOR YHJB-RELATED"/>
    <property type="match status" value="1"/>
</dbReference>
<proteinExistence type="predicted"/>
<dbReference type="GO" id="GO:0006355">
    <property type="term" value="P:regulation of DNA-templated transcription"/>
    <property type="evidence" value="ECO:0007669"/>
    <property type="project" value="InterPro"/>
</dbReference>
<dbReference type="GO" id="GO:0003677">
    <property type="term" value="F:DNA binding"/>
    <property type="evidence" value="ECO:0007669"/>
    <property type="project" value="UniProtKB-KW"/>
</dbReference>
<dbReference type="InterPro" id="IPR000792">
    <property type="entry name" value="Tscrpt_reg_LuxR_C"/>
</dbReference>
<feature type="modified residue" description="4-aspartylphosphate" evidence="3">
    <location>
        <position position="58"/>
    </location>
</feature>
<dbReference type="CDD" id="cd06170">
    <property type="entry name" value="LuxR_C_like"/>
    <property type="match status" value="1"/>
</dbReference>
<dbReference type="PROSITE" id="PS50043">
    <property type="entry name" value="HTH_LUXR_2"/>
    <property type="match status" value="1"/>
</dbReference>
<dbReference type="Proteomes" id="UP000700706">
    <property type="component" value="Unassembled WGS sequence"/>
</dbReference>
<keyword evidence="1 3" id="KW-0597">Phosphoprotein</keyword>